<dbReference type="PANTHER" id="PTHR23100">
    <property type="entry name" value="ARGININE BIOSYNTHESIS BIFUNCTIONAL PROTEIN ARGJ"/>
    <property type="match status" value="1"/>
</dbReference>
<evidence type="ECO:0000256" key="7">
    <source>
        <dbReference type="ARBA" id="ARBA00022813"/>
    </source>
</evidence>
<dbReference type="Gene3D" id="3.10.20.340">
    <property type="entry name" value="ArgJ beta chain, C-terminal domain"/>
    <property type="match status" value="1"/>
</dbReference>
<dbReference type="InterPro" id="IPR042195">
    <property type="entry name" value="ArgJ_beta_C"/>
</dbReference>
<dbReference type="NCBIfam" id="NF003802">
    <property type="entry name" value="PRK05388.1"/>
    <property type="match status" value="1"/>
</dbReference>
<dbReference type="AlphaFoldDB" id="A0A6M4G689"/>
<comment type="pathway">
    <text evidence="10">Amino-acid biosynthesis; L-arginine biosynthesis; N(2)-acetyl-L-ornithine from L-glutamate: step 1/4.</text>
</comment>
<dbReference type="Proteomes" id="UP000502611">
    <property type="component" value="Chromosome"/>
</dbReference>
<dbReference type="EC" id="2.3.1.1" evidence="10"/>
<dbReference type="FunFam" id="3.10.20.340:FF:000003">
    <property type="entry name" value="Arginine biosynthesis bifunctional protein ArgJ"/>
    <property type="match status" value="1"/>
</dbReference>
<name>A0A6M4G689_SPHYA</name>
<dbReference type="SUPFAM" id="SSF56266">
    <property type="entry name" value="DmpA/ArgJ-like"/>
    <property type="match status" value="1"/>
</dbReference>
<feature type="site" description="Involved in the stabilization of negative charge on the oxyanion by the formation of the oxyanion hole" evidence="10">
    <location>
        <position position="121"/>
    </location>
</feature>
<accession>A0A6M4G689</accession>
<dbReference type="InterPro" id="IPR016117">
    <property type="entry name" value="ArgJ-like_dom_sf"/>
</dbReference>
<evidence type="ECO:0000256" key="10">
    <source>
        <dbReference type="HAMAP-Rule" id="MF_01106"/>
    </source>
</evidence>
<dbReference type="RefSeq" id="WP_169860932.1">
    <property type="nucleotide sequence ID" value="NZ_CP053021.1"/>
</dbReference>
<comment type="function">
    <text evidence="10">Catalyzes two activities which are involved in the cyclic version of arginine biosynthesis: the synthesis of N-acetylglutamate from glutamate and acetyl-CoA as the acetyl donor, and of ornithine by transacetylation between N(2)-acetylornithine and glutamate.</text>
</comment>
<dbReference type="PANTHER" id="PTHR23100:SF0">
    <property type="entry name" value="ARGININE BIOSYNTHESIS BIFUNCTIONAL PROTEIN ARGJ, MITOCHONDRIAL"/>
    <property type="match status" value="1"/>
</dbReference>
<gene>
    <name evidence="10 11" type="primary">argJ</name>
    <name evidence="11" type="ORF">HH800_09825</name>
</gene>
<feature type="chain" id="PRO_5027194375" description="Arginine biosynthesis bifunctional protein ArgJ alpha chain" evidence="10">
    <location>
        <begin position="1"/>
        <end position="192"/>
    </location>
</feature>
<keyword evidence="7 10" id="KW-0068">Autocatalytic cleavage</keyword>
<feature type="site" description="Involved in the stabilization of negative charge on the oxyanion by the formation of the oxyanion hole" evidence="10">
    <location>
        <position position="120"/>
    </location>
</feature>
<evidence type="ECO:0000256" key="9">
    <source>
        <dbReference type="ARBA" id="ARBA00023315"/>
    </source>
</evidence>
<proteinExistence type="inferred from homology"/>
<feature type="binding site" evidence="10">
    <location>
        <position position="408"/>
    </location>
    <ligand>
        <name>substrate</name>
    </ligand>
</feature>
<reference evidence="11 12" key="1">
    <citation type="submission" date="2020-04" db="EMBL/GenBank/DDBJ databases">
        <title>The Whole Genome Analysis of High salt-tolerant Sphingobium yanoikuyae YC-XJ2 with Aryl organophosphorus flame retardants (aryl-OPFRs)-degrading capacity and characteristics of Related phosphotriesterase.</title>
        <authorList>
            <person name="Li X."/>
        </authorList>
    </citation>
    <scope>NUCLEOTIDE SEQUENCE [LARGE SCALE GENOMIC DNA]</scope>
    <source>
        <strain evidence="11 12">YC-XJ2</strain>
    </source>
</reference>
<dbReference type="Gene3D" id="3.60.70.12">
    <property type="entry name" value="L-amino peptidase D-ALA esterase/amidase"/>
    <property type="match status" value="1"/>
</dbReference>
<feature type="binding site" evidence="10">
    <location>
        <position position="403"/>
    </location>
    <ligand>
        <name>substrate</name>
    </ligand>
</feature>
<sequence length="408" mass="42077">MTDRSPLAPTAFPALPAIAGVTLRVAKARYKNWDRCDLTYVELDAGTAVAGVTTQSKCPSPEVEWCRDAIPMGQARAVVVNAGNANAFTGHRGRAAVEAIAAKVANHLSCQPSNVFVSSTGVIGVPLPIDKAEAGLEAAFTAAPCGWEDAANTIGTTDTYAKGAHVSAMIGDTRVDLVGIIKGSGMIAPDMATMLGYIFTDAAIDPVLLQQMLSAANKRTFSCITVDSDTSTSDTVLAFATGKAGNAPLASMEDAGADAFAAALSDLCRQLAHLVVRDGEGASKFIEITVEGAESDASAHRIALSIANSPLVKTAIAGEDANWGRVVMAVGKAGEPAERDKLAIRFGTTQVAAGGLALDGYDEAPVAAHLKGQDIVIGVDIGLGEGRATVWTCDLTHGYISINADYRS</sequence>
<evidence type="ECO:0000256" key="6">
    <source>
        <dbReference type="ARBA" id="ARBA00022679"/>
    </source>
</evidence>
<evidence type="ECO:0000256" key="4">
    <source>
        <dbReference type="ARBA" id="ARBA00022490"/>
    </source>
</evidence>
<dbReference type="GO" id="GO:0006526">
    <property type="term" value="P:L-arginine biosynthetic process"/>
    <property type="evidence" value="ECO:0007669"/>
    <property type="project" value="UniProtKB-UniRule"/>
</dbReference>
<dbReference type="UniPathway" id="UPA00068">
    <property type="reaction ID" value="UER00106"/>
</dbReference>
<dbReference type="NCBIfam" id="TIGR00120">
    <property type="entry name" value="ArgJ"/>
    <property type="match status" value="1"/>
</dbReference>
<comment type="catalytic activity">
    <reaction evidence="10">
        <text>N(2)-acetyl-L-ornithine + L-glutamate = N-acetyl-L-glutamate + L-ornithine</text>
        <dbReference type="Rhea" id="RHEA:15349"/>
        <dbReference type="ChEBI" id="CHEBI:29985"/>
        <dbReference type="ChEBI" id="CHEBI:44337"/>
        <dbReference type="ChEBI" id="CHEBI:46911"/>
        <dbReference type="ChEBI" id="CHEBI:57805"/>
        <dbReference type="EC" id="2.3.1.35"/>
    </reaction>
</comment>
<keyword evidence="5 10" id="KW-0055">Arginine biosynthesis</keyword>
<dbReference type="CDD" id="cd02152">
    <property type="entry name" value="OAT"/>
    <property type="match status" value="1"/>
</dbReference>
<comment type="similarity">
    <text evidence="2 10">Belongs to the ArgJ family.</text>
</comment>
<dbReference type="HAMAP" id="MF_01106">
    <property type="entry name" value="ArgJ"/>
    <property type="match status" value="1"/>
</dbReference>
<dbReference type="EMBL" id="CP053021">
    <property type="protein sequence ID" value="QJR02450.1"/>
    <property type="molecule type" value="Genomic_DNA"/>
</dbReference>
<evidence type="ECO:0000256" key="2">
    <source>
        <dbReference type="ARBA" id="ARBA00006774"/>
    </source>
</evidence>
<keyword evidence="9 10" id="KW-0012">Acyltransferase</keyword>
<keyword evidence="10" id="KW-0028">Amino-acid biosynthesis</keyword>
<evidence type="ECO:0000256" key="5">
    <source>
        <dbReference type="ARBA" id="ARBA00022571"/>
    </source>
</evidence>
<feature type="active site" description="Nucleophile" evidence="10">
    <location>
        <position position="193"/>
    </location>
</feature>
<keyword evidence="8 10" id="KW-0511">Multifunctional enzyme</keyword>
<dbReference type="InterPro" id="IPR002813">
    <property type="entry name" value="Arg_biosynth_ArgJ"/>
</dbReference>
<comment type="pathway">
    <text evidence="10">Amino-acid biosynthesis; L-arginine biosynthesis; L-ornithine and N-acetyl-L-glutamate from L-glutamate and N(2)-acetyl-L-ornithine (cyclic): step 1/1.</text>
</comment>
<evidence type="ECO:0000313" key="12">
    <source>
        <dbReference type="Proteomes" id="UP000502611"/>
    </source>
</evidence>
<feature type="binding site" evidence="10">
    <location>
        <position position="280"/>
    </location>
    <ligand>
        <name>substrate</name>
    </ligand>
</feature>
<dbReference type="GO" id="GO:0005737">
    <property type="term" value="C:cytoplasm"/>
    <property type="evidence" value="ECO:0007669"/>
    <property type="project" value="UniProtKB-SubCell"/>
</dbReference>
<comment type="subunit">
    <text evidence="3 10">Heterotetramer of two alpha and two beta chains.</text>
</comment>
<keyword evidence="6 10" id="KW-0808">Transferase</keyword>
<comment type="subcellular location">
    <subcellularLocation>
        <location evidence="1 10">Cytoplasm</location>
    </subcellularLocation>
</comment>
<comment type="catalytic activity">
    <reaction evidence="10">
        <text>L-glutamate + acetyl-CoA = N-acetyl-L-glutamate + CoA + H(+)</text>
        <dbReference type="Rhea" id="RHEA:24292"/>
        <dbReference type="ChEBI" id="CHEBI:15378"/>
        <dbReference type="ChEBI" id="CHEBI:29985"/>
        <dbReference type="ChEBI" id="CHEBI:44337"/>
        <dbReference type="ChEBI" id="CHEBI:57287"/>
        <dbReference type="ChEBI" id="CHEBI:57288"/>
        <dbReference type="EC" id="2.3.1.1"/>
    </reaction>
</comment>
<protein>
    <recommendedName>
        <fullName evidence="10">Arginine biosynthesis bifunctional protein ArgJ</fullName>
    </recommendedName>
    <domain>
        <recommendedName>
            <fullName evidence="10">Glutamate N-acetyltransferase</fullName>
            <ecNumber evidence="10">2.3.1.35</ecNumber>
        </recommendedName>
        <alternativeName>
            <fullName evidence="10">Ornithine acetyltransferase</fullName>
            <shortName evidence="10">OATase</shortName>
        </alternativeName>
        <alternativeName>
            <fullName evidence="10">Ornithine transacetylase</fullName>
        </alternativeName>
    </domain>
    <domain>
        <recommendedName>
            <fullName evidence="10">Amino-acid acetyltransferase</fullName>
            <ecNumber evidence="10">2.3.1.1</ecNumber>
        </recommendedName>
        <alternativeName>
            <fullName evidence="10">N-acetylglutamate synthase</fullName>
            <shortName evidence="10">AGSase</shortName>
        </alternativeName>
    </domain>
    <component>
        <recommendedName>
            <fullName evidence="10">Arginine biosynthesis bifunctional protein ArgJ alpha chain</fullName>
        </recommendedName>
    </component>
    <component>
        <recommendedName>
            <fullName evidence="10">Arginine biosynthesis bifunctional protein ArgJ beta chain</fullName>
        </recommendedName>
    </component>
</protein>
<feature type="binding site" evidence="10">
    <location>
        <position position="193"/>
    </location>
    <ligand>
        <name>substrate</name>
    </ligand>
</feature>
<evidence type="ECO:0000256" key="1">
    <source>
        <dbReference type="ARBA" id="ARBA00004496"/>
    </source>
</evidence>
<keyword evidence="4 10" id="KW-0963">Cytoplasm</keyword>
<dbReference type="GO" id="GO:0004358">
    <property type="term" value="F:L-glutamate N-acetyltransferase activity, acting on acetyl-L-ornithine as donor"/>
    <property type="evidence" value="ECO:0007669"/>
    <property type="project" value="UniProtKB-UniRule"/>
</dbReference>
<dbReference type="Pfam" id="PF01960">
    <property type="entry name" value="ArgJ"/>
    <property type="match status" value="1"/>
</dbReference>
<evidence type="ECO:0000256" key="8">
    <source>
        <dbReference type="ARBA" id="ARBA00023268"/>
    </source>
</evidence>
<dbReference type="GO" id="GO:0006592">
    <property type="term" value="P:ornithine biosynthetic process"/>
    <property type="evidence" value="ECO:0007669"/>
    <property type="project" value="TreeGrafter"/>
</dbReference>
<evidence type="ECO:0000256" key="3">
    <source>
        <dbReference type="ARBA" id="ARBA00011475"/>
    </source>
</evidence>
<organism evidence="11 12">
    <name type="scientific">Sphingobium yanoikuyae</name>
    <name type="common">Sphingomonas yanoikuyae</name>
    <dbReference type="NCBI Taxonomy" id="13690"/>
    <lineage>
        <taxon>Bacteria</taxon>
        <taxon>Pseudomonadati</taxon>
        <taxon>Pseudomonadota</taxon>
        <taxon>Alphaproteobacteria</taxon>
        <taxon>Sphingomonadales</taxon>
        <taxon>Sphingomonadaceae</taxon>
        <taxon>Sphingobium</taxon>
    </lineage>
</organism>
<feature type="site" description="Cleavage; by autolysis" evidence="10">
    <location>
        <begin position="192"/>
        <end position="193"/>
    </location>
</feature>
<feature type="chain" id="PRO_5027194376" description="Arginine biosynthesis bifunctional protein ArgJ beta chain" evidence="10">
    <location>
        <begin position="193"/>
        <end position="408"/>
    </location>
</feature>
<dbReference type="EC" id="2.3.1.35" evidence="10"/>
<feature type="binding site" evidence="10">
    <location>
        <position position="156"/>
    </location>
    <ligand>
        <name>substrate</name>
    </ligand>
</feature>
<dbReference type="GO" id="GO:0004042">
    <property type="term" value="F:L-glutamate N-acetyltransferase activity"/>
    <property type="evidence" value="ECO:0007669"/>
    <property type="project" value="UniProtKB-UniRule"/>
</dbReference>
<feature type="binding site" evidence="10">
    <location>
        <position position="182"/>
    </location>
    <ligand>
        <name>substrate</name>
    </ligand>
</feature>
<evidence type="ECO:0000313" key="11">
    <source>
        <dbReference type="EMBL" id="QJR02450.1"/>
    </source>
</evidence>